<evidence type="ECO:0000256" key="5">
    <source>
        <dbReference type="ARBA" id="ARBA00023180"/>
    </source>
</evidence>
<accession>B3MGY0</accession>
<evidence type="ECO:0000256" key="1">
    <source>
        <dbReference type="ARBA" id="ARBA00001913"/>
    </source>
</evidence>
<dbReference type="Pfam" id="PF00884">
    <property type="entry name" value="Sulfatase"/>
    <property type="match status" value="1"/>
</dbReference>
<evidence type="ECO:0000259" key="8">
    <source>
        <dbReference type="Pfam" id="PF00884"/>
    </source>
</evidence>
<dbReference type="InterPro" id="IPR000917">
    <property type="entry name" value="Sulfatase_N"/>
</dbReference>
<dbReference type="SMR" id="B3MGY0"/>
<dbReference type="GO" id="GO:0005539">
    <property type="term" value="F:glycosaminoglycan binding"/>
    <property type="evidence" value="ECO:0007669"/>
    <property type="project" value="TreeGrafter"/>
</dbReference>
<feature type="chain" id="PRO_5002790706" description="Sulfatase N-terminal domain-containing protein" evidence="7">
    <location>
        <begin position="23"/>
        <end position="501"/>
    </location>
</feature>
<dbReference type="AlphaFoldDB" id="B3MGY0"/>
<dbReference type="InParanoid" id="B3MGY0"/>
<keyword evidence="10" id="KW-1185">Reference proteome</keyword>
<dbReference type="EMBL" id="CH902619">
    <property type="protein sequence ID" value="EDV37898.1"/>
    <property type="molecule type" value="Genomic_DNA"/>
</dbReference>
<dbReference type="PROSITE" id="PS00149">
    <property type="entry name" value="SULFATASE_2"/>
    <property type="match status" value="1"/>
</dbReference>
<dbReference type="PhylomeDB" id="B3MGY0"/>
<dbReference type="PIRSF" id="PIRSF036666">
    <property type="entry name" value="G6S"/>
    <property type="match status" value="1"/>
</dbReference>
<reference evidence="9 10" key="1">
    <citation type="journal article" date="2007" name="Nature">
        <title>Evolution of genes and genomes on the Drosophila phylogeny.</title>
        <authorList>
            <consortium name="Drosophila 12 Genomes Consortium"/>
            <person name="Clark A.G."/>
            <person name="Eisen M.B."/>
            <person name="Smith D.R."/>
            <person name="Bergman C.M."/>
            <person name="Oliver B."/>
            <person name="Markow T.A."/>
            <person name="Kaufman T.C."/>
            <person name="Kellis M."/>
            <person name="Gelbart W."/>
            <person name="Iyer V.N."/>
            <person name="Pollard D.A."/>
            <person name="Sackton T.B."/>
            <person name="Larracuente A.M."/>
            <person name="Singh N.D."/>
            <person name="Abad J.P."/>
            <person name="Abt D.N."/>
            <person name="Adryan B."/>
            <person name="Aguade M."/>
            <person name="Akashi H."/>
            <person name="Anderson W.W."/>
            <person name="Aquadro C.F."/>
            <person name="Ardell D.H."/>
            <person name="Arguello R."/>
            <person name="Artieri C.G."/>
            <person name="Barbash D.A."/>
            <person name="Barker D."/>
            <person name="Barsanti P."/>
            <person name="Batterham P."/>
            <person name="Batzoglou S."/>
            <person name="Begun D."/>
            <person name="Bhutkar A."/>
            <person name="Blanco E."/>
            <person name="Bosak S.A."/>
            <person name="Bradley R.K."/>
            <person name="Brand A.D."/>
            <person name="Brent M.R."/>
            <person name="Brooks A.N."/>
            <person name="Brown R.H."/>
            <person name="Butlin R.K."/>
            <person name="Caggese C."/>
            <person name="Calvi B.R."/>
            <person name="Bernardo de Carvalho A."/>
            <person name="Caspi A."/>
            <person name="Castrezana S."/>
            <person name="Celniker S.E."/>
            <person name="Chang J.L."/>
            <person name="Chapple C."/>
            <person name="Chatterji S."/>
            <person name="Chinwalla A."/>
            <person name="Civetta A."/>
            <person name="Clifton S.W."/>
            <person name="Comeron J.M."/>
            <person name="Costello J.C."/>
            <person name="Coyne J.A."/>
            <person name="Daub J."/>
            <person name="David R.G."/>
            <person name="Delcher A.L."/>
            <person name="Delehaunty K."/>
            <person name="Do C.B."/>
            <person name="Ebling H."/>
            <person name="Edwards K."/>
            <person name="Eickbush T."/>
            <person name="Evans J.D."/>
            <person name="Filipski A."/>
            <person name="Findeiss S."/>
            <person name="Freyhult E."/>
            <person name="Fulton L."/>
            <person name="Fulton R."/>
            <person name="Garcia A.C."/>
            <person name="Gardiner A."/>
            <person name="Garfield D.A."/>
            <person name="Garvin B.E."/>
            <person name="Gibson G."/>
            <person name="Gilbert D."/>
            <person name="Gnerre S."/>
            <person name="Godfrey J."/>
            <person name="Good R."/>
            <person name="Gotea V."/>
            <person name="Gravely B."/>
            <person name="Greenberg A.J."/>
            <person name="Griffiths-Jones S."/>
            <person name="Gross S."/>
            <person name="Guigo R."/>
            <person name="Gustafson E.A."/>
            <person name="Haerty W."/>
            <person name="Hahn M.W."/>
            <person name="Halligan D.L."/>
            <person name="Halpern A.L."/>
            <person name="Halter G.M."/>
            <person name="Han M.V."/>
            <person name="Heger A."/>
            <person name="Hillier L."/>
            <person name="Hinrichs A.S."/>
            <person name="Holmes I."/>
            <person name="Hoskins R.A."/>
            <person name="Hubisz M.J."/>
            <person name="Hultmark D."/>
            <person name="Huntley M.A."/>
            <person name="Jaffe D.B."/>
            <person name="Jagadeeshan S."/>
            <person name="Jeck W.R."/>
            <person name="Johnson J."/>
            <person name="Jones C.D."/>
            <person name="Jordan W.C."/>
            <person name="Karpen G.H."/>
            <person name="Kataoka E."/>
            <person name="Keightley P.D."/>
            <person name="Kheradpour P."/>
            <person name="Kirkness E.F."/>
            <person name="Koerich L.B."/>
            <person name="Kristiansen K."/>
            <person name="Kudrna D."/>
            <person name="Kulathinal R.J."/>
            <person name="Kumar S."/>
            <person name="Kwok R."/>
            <person name="Lander E."/>
            <person name="Langley C.H."/>
            <person name="Lapoint R."/>
            <person name="Lazzaro B.P."/>
            <person name="Lee S.J."/>
            <person name="Levesque L."/>
            <person name="Li R."/>
            <person name="Lin C.F."/>
            <person name="Lin M.F."/>
            <person name="Lindblad-Toh K."/>
            <person name="Llopart A."/>
            <person name="Long M."/>
            <person name="Low L."/>
            <person name="Lozovsky E."/>
            <person name="Lu J."/>
            <person name="Luo M."/>
            <person name="Machado C.A."/>
            <person name="Makalowski W."/>
            <person name="Marzo M."/>
            <person name="Matsuda M."/>
            <person name="Matzkin L."/>
            <person name="McAllister B."/>
            <person name="McBride C.S."/>
            <person name="McKernan B."/>
            <person name="McKernan K."/>
            <person name="Mendez-Lago M."/>
            <person name="Minx P."/>
            <person name="Mollenhauer M.U."/>
            <person name="Montooth K."/>
            <person name="Mount S.M."/>
            <person name="Mu X."/>
            <person name="Myers E."/>
            <person name="Negre B."/>
            <person name="Newfeld S."/>
            <person name="Nielsen R."/>
            <person name="Noor M.A."/>
            <person name="O'Grady P."/>
            <person name="Pachter L."/>
            <person name="Papaceit M."/>
            <person name="Parisi M.J."/>
            <person name="Parisi M."/>
            <person name="Parts L."/>
            <person name="Pedersen J.S."/>
            <person name="Pesole G."/>
            <person name="Phillippy A.M."/>
            <person name="Ponting C.P."/>
            <person name="Pop M."/>
            <person name="Porcelli D."/>
            <person name="Powell J.R."/>
            <person name="Prohaska S."/>
            <person name="Pruitt K."/>
            <person name="Puig M."/>
            <person name="Quesneville H."/>
            <person name="Ram K.R."/>
            <person name="Rand D."/>
            <person name="Rasmussen M.D."/>
            <person name="Reed L.K."/>
            <person name="Reenan R."/>
            <person name="Reily A."/>
            <person name="Remington K.A."/>
            <person name="Rieger T.T."/>
            <person name="Ritchie M.G."/>
            <person name="Robin C."/>
            <person name="Rogers Y.H."/>
            <person name="Rohde C."/>
            <person name="Rozas J."/>
            <person name="Rubenfield M.J."/>
            <person name="Ruiz A."/>
            <person name="Russo S."/>
            <person name="Salzberg S.L."/>
            <person name="Sanchez-Gracia A."/>
            <person name="Saranga D.J."/>
            <person name="Sato H."/>
            <person name="Schaeffer S.W."/>
            <person name="Schatz M.C."/>
            <person name="Schlenke T."/>
            <person name="Schwartz R."/>
            <person name="Segarra C."/>
            <person name="Singh R.S."/>
            <person name="Sirot L."/>
            <person name="Sirota M."/>
            <person name="Sisneros N.B."/>
            <person name="Smith C.D."/>
            <person name="Smith T.F."/>
            <person name="Spieth J."/>
            <person name="Stage D.E."/>
            <person name="Stark A."/>
            <person name="Stephan W."/>
            <person name="Strausberg R.L."/>
            <person name="Strempel S."/>
            <person name="Sturgill D."/>
            <person name="Sutton G."/>
            <person name="Sutton G.G."/>
            <person name="Tao W."/>
            <person name="Teichmann S."/>
            <person name="Tobari Y.N."/>
            <person name="Tomimura Y."/>
            <person name="Tsolas J.M."/>
            <person name="Valente V.L."/>
            <person name="Venter E."/>
            <person name="Venter J.C."/>
            <person name="Vicario S."/>
            <person name="Vieira F.G."/>
            <person name="Vilella A.J."/>
            <person name="Villasante A."/>
            <person name="Walenz B."/>
            <person name="Wang J."/>
            <person name="Wasserman M."/>
            <person name="Watts T."/>
            <person name="Wilson D."/>
            <person name="Wilson R.K."/>
            <person name="Wing R.A."/>
            <person name="Wolfner M.F."/>
            <person name="Wong A."/>
            <person name="Wong G.K."/>
            <person name="Wu C.I."/>
            <person name="Wu G."/>
            <person name="Yamamoto D."/>
            <person name="Yang H.P."/>
            <person name="Yang S.P."/>
            <person name="Yorke J.A."/>
            <person name="Yoshida K."/>
            <person name="Zdobnov E."/>
            <person name="Zhang P."/>
            <person name="Zhang Y."/>
            <person name="Zimin A.V."/>
            <person name="Baldwin J."/>
            <person name="Abdouelleil A."/>
            <person name="Abdulkadir J."/>
            <person name="Abebe A."/>
            <person name="Abera B."/>
            <person name="Abreu J."/>
            <person name="Acer S.C."/>
            <person name="Aftuck L."/>
            <person name="Alexander A."/>
            <person name="An P."/>
            <person name="Anderson E."/>
            <person name="Anderson S."/>
            <person name="Arachi H."/>
            <person name="Azer M."/>
            <person name="Bachantsang P."/>
            <person name="Barry A."/>
            <person name="Bayul T."/>
            <person name="Berlin A."/>
            <person name="Bessette D."/>
            <person name="Bloom T."/>
            <person name="Blye J."/>
            <person name="Boguslavskiy L."/>
            <person name="Bonnet C."/>
            <person name="Boukhgalter B."/>
            <person name="Bourzgui I."/>
            <person name="Brown A."/>
            <person name="Cahill P."/>
            <person name="Channer S."/>
            <person name="Cheshatsang Y."/>
            <person name="Chuda L."/>
            <person name="Citroen M."/>
            <person name="Collymore A."/>
            <person name="Cooke P."/>
            <person name="Costello M."/>
            <person name="D'Aco K."/>
            <person name="Daza R."/>
            <person name="De Haan G."/>
            <person name="DeGray S."/>
            <person name="DeMaso C."/>
            <person name="Dhargay N."/>
            <person name="Dooley K."/>
            <person name="Dooley E."/>
            <person name="Doricent M."/>
            <person name="Dorje P."/>
            <person name="Dorjee K."/>
            <person name="Dupes A."/>
            <person name="Elong R."/>
            <person name="Falk J."/>
            <person name="Farina A."/>
            <person name="Faro S."/>
            <person name="Ferguson D."/>
            <person name="Fisher S."/>
            <person name="Foley C.D."/>
            <person name="Franke A."/>
            <person name="Friedrich D."/>
            <person name="Gadbois L."/>
            <person name="Gearin G."/>
            <person name="Gearin C.R."/>
            <person name="Giannoukos G."/>
            <person name="Goode T."/>
            <person name="Graham J."/>
            <person name="Grandbois E."/>
            <person name="Grewal S."/>
            <person name="Gyaltsen K."/>
            <person name="Hafez N."/>
            <person name="Hagos B."/>
            <person name="Hall J."/>
            <person name="Henson C."/>
            <person name="Hollinger A."/>
            <person name="Honan T."/>
            <person name="Huard M.D."/>
            <person name="Hughes L."/>
            <person name="Hurhula B."/>
            <person name="Husby M.E."/>
            <person name="Kamat A."/>
            <person name="Kanga B."/>
            <person name="Kashin S."/>
            <person name="Khazanovich D."/>
            <person name="Kisner P."/>
            <person name="Lance K."/>
            <person name="Lara M."/>
            <person name="Lee W."/>
            <person name="Lennon N."/>
            <person name="Letendre F."/>
            <person name="LeVine R."/>
            <person name="Lipovsky A."/>
            <person name="Liu X."/>
            <person name="Liu J."/>
            <person name="Liu S."/>
            <person name="Lokyitsang T."/>
            <person name="Lokyitsang Y."/>
            <person name="Lubonja R."/>
            <person name="Lui A."/>
            <person name="MacDonald P."/>
            <person name="Magnisalis V."/>
            <person name="Maru K."/>
            <person name="Matthews C."/>
            <person name="McCusker W."/>
            <person name="McDonough S."/>
            <person name="Mehta T."/>
            <person name="Meldrim J."/>
            <person name="Meneus L."/>
            <person name="Mihai O."/>
            <person name="Mihalev A."/>
            <person name="Mihova T."/>
            <person name="Mittelman R."/>
            <person name="Mlenga V."/>
            <person name="Montmayeur A."/>
            <person name="Mulrain L."/>
            <person name="Navidi A."/>
            <person name="Naylor J."/>
            <person name="Negash T."/>
            <person name="Nguyen T."/>
            <person name="Nguyen N."/>
            <person name="Nicol R."/>
            <person name="Norbu C."/>
            <person name="Norbu N."/>
            <person name="Novod N."/>
            <person name="O'Neill B."/>
            <person name="Osman S."/>
            <person name="Markiewicz E."/>
            <person name="Oyono O.L."/>
            <person name="Patti C."/>
            <person name="Phunkhang P."/>
            <person name="Pierre F."/>
            <person name="Priest M."/>
            <person name="Raghuraman S."/>
            <person name="Rege F."/>
            <person name="Reyes R."/>
            <person name="Rise C."/>
            <person name="Rogov P."/>
            <person name="Ross K."/>
            <person name="Ryan E."/>
            <person name="Settipalli S."/>
            <person name="Shea T."/>
            <person name="Sherpa N."/>
            <person name="Shi L."/>
            <person name="Shih D."/>
            <person name="Sparrow T."/>
            <person name="Spaulding J."/>
            <person name="Stalker J."/>
            <person name="Stange-Thomann N."/>
            <person name="Stavropoulos S."/>
            <person name="Stone C."/>
            <person name="Strader C."/>
            <person name="Tesfaye S."/>
            <person name="Thomson T."/>
            <person name="Thoulutsang Y."/>
            <person name="Thoulutsang D."/>
            <person name="Topham K."/>
            <person name="Topping I."/>
            <person name="Tsamla T."/>
            <person name="Vassiliev H."/>
            <person name="Vo A."/>
            <person name="Wangchuk T."/>
            <person name="Wangdi T."/>
            <person name="Weiand M."/>
            <person name="Wilkinson J."/>
            <person name="Wilson A."/>
            <person name="Yadav S."/>
            <person name="Young G."/>
            <person name="Yu Q."/>
            <person name="Zembek L."/>
            <person name="Zhong D."/>
            <person name="Zimmer A."/>
            <person name="Zwirko Z."/>
            <person name="Jaffe D.B."/>
            <person name="Alvarez P."/>
            <person name="Brockman W."/>
            <person name="Butler J."/>
            <person name="Chin C."/>
            <person name="Gnerre S."/>
            <person name="Grabherr M."/>
            <person name="Kleber M."/>
            <person name="Mauceli E."/>
            <person name="MacCallum I."/>
        </authorList>
    </citation>
    <scope>NUCLEOTIDE SEQUENCE [LARGE SCALE GENOMIC DNA]</scope>
    <source>
        <strain evidence="10">Tucson 14024-0371.13</strain>
    </source>
</reference>
<comment type="PTM">
    <text evidence="6">The conversion to 3-oxoalanine (also known as C-formylglycine, FGly), of a serine or cysteine residue in prokaryotes and of a cysteine residue in eukaryotes, is critical for catalytic activity.</text>
</comment>
<comment type="similarity">
    <text evidence="2">Belongs to the sulfatase family.</text>
</comment>
<comment type="cofactor">
    <cofactor evidence="1">
        <name>Ca(2+)</name>
        <dbReference type="ChEBI" id="CHEBI:29108"/>
    </cofactor>
</comment>
<dbReference type="KEGG" id="dan:6494052"/>
<evidence type="ECO:0000256" key="6">
    <source>
        <dbReference type="PIRSR" id="PIRSR036666-50"/>
    </source>
</evidence>
<dbReference type="FunCoup" id="B3MGY0">
    <property type="interactions" value="664"/>
</dbReference>
<dbReference type="SUPFAM" id="SSF53649">
    <property type="entry name" value="Alkaline phosphatase-like"/>
    <property type="match status" value="1"/>
</dbReference>
<name>B3MGY0_DROAN</name>
<keyword evidence="3 7" id="KW-0732">Signal</keyword>
<evidence type="ECO:0000256" key="2">
    <source>
        <dbReference type="ARBA" id="ARBA00008779"/>
    </source>
</evidence>
<dbReference type="GeneID" id="6494052"/>
<sequence>MIGLQLFIIPLSLVVLLHCGVSENLPNIVLILTDDQDVELYGMHPMVKTIQKIGLEGAAFYHAYTPTPICCPARASLLTGMYAHNHGTRNNSVSGGCYGSRWRESLEPRTLAMHLQRRGYTTFFAGKYLNQYSGLETPVGWNSFYGLQGNSRYYNYTLRENKNNVHYKEVYLTDKLRDLTVDFLESVSQSANKSKEVERPFFAMITPPAAHAPFTPAPRHDGVFNKIKALRTPSFNKPVDDKHWLVRSSWPLQDKTIDTIDSYYRKRWETLLAVDELVEKVVTKLNQTGVLDNTYVIFSSDNGYHVGQFAQPFDKRQPYETDIHIPLLIRGPGIAPGRRIDSAVSLVDIAPTILSWANVSIPSYMDGHTFHEMLMEGPAQKVPLVERSLLIEYWGEGNFRTYNPKCPGSYRDRLAECTLEADCHCQDAWNNTYACIREVRYELNRIYCEFRDNENFQEAYDLDLDSYQMTNGVYDLLPIDRALLGLRLNNLTRCSGQECFV</sequence>
<dbReference type="STRING" id="7217.B3MGY0"/>
<dbReference type="InterPro" id="IPR012251">
    <property type="entry name" value="GlcNAc_6-SO4ase"/>
</dbReference>
<dbReference type="Gene3D" id="3.40.720.10">
    <property type="entry name" value="Alkaline Phosphatase, subunit A"/>
    <property type="match status" value="1"/>
</dbReference>
<dbReference type="OMA" id="WCHGEHE"/>
<evidence type="ECO:0000313" key="10">
    <source>
        <dbReference type="Proteomes" id="UP000007801"/>
    </source>
</evidence>
<gene>
    <name evidence="9" type="primary">Dana\GF11188</name>
    <name evidence="9" type="synonym">dana_GLEANR_11257</name>
    <name evidence="9" type="ORF">GF11188</name>
</gene>
<dbReference type="GO" id="GO:0008449">
    <property type="term" value="F:N-acetylglucosamine-6-sulfatase activity"/>
    <property type="evidence" value="ECO:0007669"/>
    <property type="project" value="InterPro"/>
</dbReference>
<dbReference type="PANTHER" id="PTHR43108">
    <property type="entry name" value="N-ACETYLGLUCOSAMINE-6-SULFATASE FAMILY MEMBER"/>
    <property type="match status" value="1"/>
</dbReference>
<protein>
    <recommendedName>
        <fullName evidence="8">Sulfatase N-terminal domain-containing protein</fullName>
    </recommendedName>
</protein>
<evidence type="ECO:0000313" key="9">
    <source>
        <dbReference type="EMBL" id="EDV37898.1"/>
    </source>
</evidence>
<evidence type="ECO:0000256" key="3">
    <source>
        <dbReference type="ARBA" id="ARBA00022729"/>
    </source>
</evidence>
<dbReference type="PANTHER" id="PTHR43108:SF8">
    <property type="entry name" value="SD21168P"/>
    <property type="match status" value="1"/>
</dbReference>
<keyword evidence="4 9" id="KW-0378">Hydrolase</keyword>
<dbReference type="GO" id="GO:0030203">
    <property type="term" value="P:glycosaminoglycan metabolic process"/>
    <property type="evidence" value="ECO:0007669"/>
    <property type="project" value="InterPro"/>
</dbReference>
<dbReference type="Proteomes" id="UP000007801">
    <property type="component" value="Unassembled WGS sequence"/>
</dbReference>
<proteinExistence type="inferred from homology"/>
<dbReference type="OrthoDB" id="96314at2759"/>
<organism evidence="9 10">
    <name type="scientific">Drosophila ananassae</name>
    <name type="common">Fruit fly</name>
    <dbReference type="NCBI Taxonomy" id="7217"/>
    <lineage>
        <taxon>Eukaryota</taxon>
        <taxon>Metazoa</taxon>
        <taxon>Ecdysozoa</taxon>
        <taxon>Arthropoda</taxon>
        <taxon>Hexapoda</taxon>
        <taxon>Insecta</taxon>
        <taxon>Pterygota</taxon>
        <taxon>Neoptera</taxon>
        <taxon>Endopterygota</taxon>
        <taxon>Diptera</taxon>
        <taxon>Brachycera</taxon>
        <taxon>Muscomorpha</taxon>
        <taxon>Ephydroidea</taxon>
        <taxon>Drosophilidae</taxon>
        <taxon>Drosophila</taxon>
        <taxon>Sophophora</taxon>
    </lineage>
</organism>
<dbReference type="eggNOG" id="KOG3731">
    <property type="taxonomic scope" value="Eukaryota"/>
</dbReference>
<feature type="modified residue" description="3-oxoalanine (Cys)" evidence="6">
    <location>
        <position position="70"/>
    </location>
</feature>
<evidence type="ECO:0000256" key="4">
    <source>
        <dbReference type="ARBA" id="ARBA00022801"/>
    </source>
</evidence>
<dbReference type="HOGENOM" id="CLU_006332_4_1_1"/>
<evidence type="ECO:0000256" key="7">
    <source>
        <dbReference type="SAM" id="SignalP"/>
    </source>
</evidence>
<keyword evidence="5" id="KW-0325">Glycoprotein</keyword>
<dbReference type="InterPro" id="IPR024607">
    <property type="entry name" value="Sulfatase_CS"/>
</dbReference>
<dbReference type="InterPro" id="IPR017850">
    <property type="entry name" value="Alkaline_phosphatase_core_sf"/>
</dbReference>
<dbReference type="CDD" id="cd16147">
    <property type="entry name" value="G6S"/>
    <property type="match status" value="1"/>
</dbReference>
<feature type="signal peptide" evidence="7">
    <location>
        <begin position="1"/>
        <end position="22"/>
    </location>
</feature>
<feature type="domain" description="Sulfatase N-terminal" evidence="8">
    <location>
        <begin position="26"/>
        <end position="359"/>
    </location>
</feature>
<dbReference type="PROSITE" id="PS00523">
    <property type="entry name" value="SULFATASE_1"/>
    <property type="match status" value="1"/>
</dbReference>